<name>A0A5N0VB66_9PSEU</name>
<dbReference type="InterPro" id="IPR029046">
    <property type="entry name" value="LolA/LolB/LppX"/>
</dbReference>
<proteinExistence type="predicted"/>
<dbReference type="SUPFAM" id="SSF89392">
    <property type="entry name" value="Prokaryotic lipoproteins and lipoprotein localization factors"/>
    <property type="match status" value="1"/>
</dbReference>
<evidence type="ECO:0000313" key="2">
    <source>
        <dbReference type="EMBL" id="KAA9162360.1"/>
    </source>
</evidence>
<keyword evidence="1" id="KW-0732">Signal</keyword>
<dbReference type="Proteomes" id="UP000319769">
    <property type="component" value="Unassembled WGS sequence"/>
</dbReference>
<dbReference type="AlphaFoldDB" id="A0A5N0VB66"/>
<feature type="signal peptide" evidence="1">
    <location>
        <begin position="1"/>
        <end position="24"/>
    </location>
</feature>
<protein>
    <submittedName>
        <fullName evidence="2">LppX_LprAFG lipoprotein</fullName>
    </submittedName>
</protein>
<dbReference type="RefSeq" id="WP_144748930.1">
    <property type="nucleotide sequence ID" value="NZ_VMNW02000013.1"/>
</dbReference>
<reference evidence="2" key="1">
    <citation type="submission" date="2019-09" db="EMBL/GenBank/DDBJ databases">
        <authorList>
            <person name="Teo W.F.A."/>
            <person name="Duangmal K."/>
        </authorList>
    </citation>
    <scope>NUCLEOTIDE SEQUENCE [LARGE SCALE GENOMIC DNA]</scope>
    <source>
        <strain evidence="2">K81G1</strain>
    </source>
</reference>
<sequence>MKKTALATGAAALVISLSGCGAHAINGTASTDPQLFGNAQELVRAATNGTEKAKSAKFSMESSIAGLDMNGQGAGRFDGENTAMRMTMHVATVDEEIRYVDKTMYIQLPEQTRARMTGGKPWGKVDPDSALGKEMGAAQAQQNDPSQTLQQIQEAGTIKRSEETTLDGQQATHYWIDMDLAKVADKLAEGSLSQAAIAQLKGKVSTIPVEVWLDKDQLPMQFTENLTEVMKAAGGGTGPATLTMKYSDWGTPVDVQAPPADQVGELKLPG</sequence>
<keyword evidence="2" id="KW-0449">Lipoprotein</keyword>
<dbReference type="Gene3D" id="2.50.20.20">
    <property type="match status" value="1"/>
</dbReference>
<dbReference type="PROSITE" id="PS51257">
    <property type="entry name" value="PROKAR_LIPOPROTEIN"/>
    <property type="match status" value="1"/>
</dbReference>
<keyword evidence="3" id="KW-1185">Reference proteome</keyword>
<accession>A0A5N0VB66</accession>
<evidence type="ECO:0000313" key="3">
    <source>
        <dbReference type="Proteomes" id="UP000319769"/>
    </source>
</evidence>
<dbReference type="EMBL" id="VMNW02000013">
    <property type="protein sequence ID" value="KAA9162360.1"/>
    <property type="molecule type" value="Genomic_DNA"/>
</dbReference>
<feature type="chain" id="PRO_5024291938" evidence="1">
    <location>
        <begin position="25"/>
        <end position="270"/>
    </location>
</feature>
<comment type="caution">
    <text evidence="2">The sequence shown here is derived from an EMBL/GenBank/DDBJ whole genome shotgun (WGS) entry which is preliminary data.</text>
</comment>
<dbReference type="OrthoDB" id="3427828at2"/>
<evidence type="ECO:0000256" key="1">
    <source>
        <dbReference type="SAM" id="SignalP"/>
    </source>
</evidence>
<organism evidence="2 3">
    <name type="scientific">Amycolatopsis acidicola</name>
    <dbReference type="NCBI Taxonomy" id="2596893"/>
    <lineage>
        <taxon>Bacteria</taxon>
        <taxon>Bacillati</taxon>
        <taxon>Actinomycetota</taxon>
        <taxon>Actinomycetes</taxon>
        <taxon>Pseudonocardiales</taxon>
        <taxon>Pseudonocardiaceae</taxon>
        <taxon>Amycolatopsis</taxon>
    </lineage>
</organism>
<gene>
    <name evidence="2" type="ORF">FPZ12_012065</name>
</gene>